<dbReference type="HOGENOM" id="CLU_3181574_0_0_9"/>
<dbReference type="STRING" id="246194.CHY_1821"/>
<dbReference type="KEGG" id="chy:CHY_1821"/>
<reference evidence="1 2" key="1">
    <citation type="journal article" date="2005" name="PLoS Genet.">
        <title>Life in hot carbon monoxide: the complete genome sequence of Carboxydothermus hydrogenoformans Z-2901.</title>
        <authorList>
            <person name="Wu M."/>
            <person name="Ren Q."/>
            <person name="Durkin A.S."/>
            <person name="Daugherty S.C."/>
            <person name="Brinkac L.M."/>
            <person name="Dodson R.J."/>
            <person name="Madupu R."/>
            <person name="Sullivan S.A."/>
            <person name="Kolonay J.F."/>
            <person name="Haft D.H."/>
            <person name="Nelson W.C."/>
            <person name="Tallon L.J."/>
            <person name="Jones K.M."/>
            <person name="Ulrich L.E."/>
            <person name="Gonzalez J.M."/>
            <person name="Zhulin I.B."/>
            <person name="Robb F.T."/>
            <person name="Eisen J.A."/>
        </authorList>
    </citation>
    <scope>NUCLEOTIDE SEQUENCE [LARGE SCALE GENOMIC DNA]</scope>
    <source>
        <strain evidence="2">ATCC BAA-161 / DSM 6008 / Z-2901</strain>
    </source>
</reference>
<sequence>MFYEVLNEKQLKVLEKISYQMPIQGGGNSPGDRPLPFRTLLSFFYK</sequence>
<evidence type="ECO:0000313" key="1">
    <source>
        <dbReference type="EMBL" id="ABB13889.1"/>
    </source>
</evidence>
<keyword evidence="2" id="KW-1185">Reference proteome</keyword>
<name>Q3AB43_CARHZ</name>
<dbReference type="InParanoid" id="Q3AB43"/>
<protein>
    <submittedName>
        <fullName evidence="1">Uncharacterized protein</fullName>
    </submittedName>
</protein>
<evidence type="ECO:0000313" key="2">
    <source>
        <dbReference type="Proteomes" id="UP000002706"/>
    </source>
</evidence>
<dbReference type="Proteomes" id="UP000002706">
    <property type="component" value="Chromosome"/>
</dbReference>
<gene>
    <name evidence="1" type="ordered locus">CHY_1821</name>
</gene>
<dbReference type="AlphaFoldDB" id="Q3AB43"/>
<organism evidence="1 2">
    <name type="scientific">Carboxydothermus hydrogenoformans (strain ATCC BAA-161 / DSM 6008 / Z-2901)</name>
    <dbReference type="NCBI Taxonomy" id="246194"/>
    <lineage>
        <taxon>Bacteria</taxon>
        <taxon>Bacillati</taxon>
        <taxon>Bacillota</taxon>
        <taxon>Clostridia</taxon>
        <taxon>Thermoanaerobacterales</taxon>
        <taxon>Thermoanaerobacteraceae</taxon>
        <taxon>Carboxydothermus</taxon>
    </lineage>
</organism>
<accession>Q3AB43</accession>
<dbReference type="EMBL" id="CP000141">
    <property type="protein sequence ID" value="ABB13889.1"/>
    <property type="molecule type" value="Genomic_DNA"/>
</dbReference>
<proteinExistence type="predicted"/>